<gene>
    <name evidence="2" type="ORF">GCM10011579_097230</name>
</gene>
<dbReference type="RefSeq" id="WP_189192589.1">
    <property type="nucleotide sequence ID" value="NZ_BMMM01000034.1"/>
</dbReference>
<evidence type="ECO:0000256" key="1">
    <source>
        <dbReference type="SAM" id="MobiDB-lite"/>
    </source>
</evidence>
<comment type="caution">
    <text evidence="2">The sequence shown here is derived from an EMBL/GenBank/DDBJ whole genome shotgun (WGS) entry which is preliminary data.</text>
</comment>
<keyword evidence="3" id="KW-1185">Reference proteome</keyword>
<accession>A0A917YF56</accession>
<dbReference type="Proteomes" id="UP000600365">
    <property type="component" value="Unassembled WGS sequence"/>
</dbReference>
<name>A0A917YF56_9ACTN</name>
<sequence length="169" mass="17981">MPDTGQLRHPLAVRQILRHAHTLLSAAGDEESLSLEALLTRAADRLPLEDRPDLDPPTLAWAVAEAAAQLLACVRTPIRPQDPHLTYCLQALDRLPRTARIGLLTAAVRRTDPDQAGSLDGTSPLAPTRRFVPDGPAPAGRRTAGRCPCECNSEGFCGGCGHAGCGGRR</sequence>
<evidence type="ECO:0000313" key="2">
    <source>
        <dbReference type="EMBL" id="GGN96131.1"/>
    </source>
</evidence>
<dbReference type="AlphaFoldDB" id="A0A917YF56"/>
<dbReference type="EMBL" id="BMMM01000034">
    <property type="protein sequence ID" value="GGN96131.1"/>
    <property type="molecule type" value="Genomic_DNA"/>
</dbReference>
<proteinExistence type="predicted"/>
<evidence type="ECO:0000313" key="3">
    <source>
        <dbReference type="Proteomes" id="UP000600365"/>
    </source>
</evidence>
<organism evidence="2 3">
    <name type="scientific">Streptomyces albiflavescens</name>
    <dbReference type="NCBI Taxonomy" id="1623582"/>
    <lineage>
        <taxon>Bacteria</taxon>
        <taxon>Bacillati</taxon>
        <taxon>Actinomycetota</taxon>
        <taxon>Actinomycetes</taxon>
        <taxon>Kitasatosporales</taxon>
        <taxon>Streptomycetaceae</taxon>
        <taxon>Streptomyces</taxon>
    </lineage>
</organism>
<reference evidence="2 3" key="1">
    <citation type="journal article" date="2014" name="Int. J. Syst. Evol. Microbiol.">
        <title>Complete genome sequence of Corynebacterium casei LMG S-19264T (=DSM 44701T), isolated from a smear-ripened cheese.</title>
        <authorList>
            <consortium name="US DOE Joint Genome Institute (JGI-PGF)"/>
            <person name="Walter F."/>
            <person name="Albersmeier A."/>
            <person name="Kalinowski J."/>
            <person name="Ruckert C."/>
        </authorList>
    </citation>
    <scope>NUCLEOTIDE SEQUENCE [LARGE SCALE GENOMIC DNA]</scope>
    <source>
        <strain evidence="2 3">CGMCC 4.7111</strain>
    </source>
</reference>
<protein>
    <submittedName>
        <fullName evidence="2">Uncharacterized protein</fullName>
    </submittedName>
</protein>
<feature type="region of interest" description="Disordered" evidence="1">
    <location>
        <begin position="112"/>
        <end position="141"/>
    </location>
</feature>